<dbReference type="EMBL" id="DS469586">
    <property type="protein sequence ID" value="EDO40777.1"/>
    <property type="molecule type" value="Genomic_DNA"/>
</dbReference>
<keyword evidence="3" id="KW-1185">Reference proteome</keyword>
<feature type="coiled-coil region" evidence="1">
    <location>
        <begin position="341"/>
        <end position="409"/>
    </location>
</feature>
<dbReference type="InterPro" id="IPR013761">
    <property type="entry name" value="SAM/pointed_sf"/>
</dbReference>
<dbReference type="PANTHER" id="PTHR31025:SF9">
    <property type="entry name" value="SI:DKEY-286J15.1"/>
    <property type="match status" value="1"/>
</dbReference>
<organism evidence="2 3">
    <name type="scientific">Nematostella vectensis</name>
    <name type="common">Starlet sea anemone</name>
    <dbReference type="NCBI Taxonomy" id="45351"/>
    <lineage>
        <taxon>Eukaryota</taxon>
        <taxon>Metazoa</taxon>
        <taxon>Cnidaria</taxon>
        <taxon>Anthozoa</taxon>
        <taxon>Hexacorallia</taxon>
        <taxon>Actiniaria</taxon>
        <taxon>Edwardsiidae</taxon>
        <taxon>Nematostella</taxon>
    </lineage>
</organism>
<gene>
    <name evidence="2" type="ORF">NEMVEDRAFT_v1g243159</name>
</gene>
<evidence type="ECO:0000256" key="1">
    <source>
        <dbReference type="SAM" id="Coils"/>
    </source>
</evidence>
<keyword evidence="1" id="KW-0175">Coiled coil</keyword>
<protein>
    <submittedName>
        <fullName evidence="2">Uncharacterized protein</fullName>
    </submittedName>
</protein>
<dbReference type="AlphaFoldDB" id="A7S696"/>
<dbReference type="OMA" id="MMASINT"/>
<dbReference type="InParanoid" id="A7S696"/>
<dbReference type="CDD" id="cd09487">
    <property type="entry name" value="SAM_superfamily"/>
    <property type="match status" value="1"/>
</dbReference>
<sequence length="646" mass="72375">MSYNNISTLSTSSDILDFLRHNDLEDAVQEFQRNQVDGEDFFDLDLTDIYFMIPRLKLRKKFIKAWSRTFDVHGKRIFLQKGSTTIEDGTPLQPSATSISNTPIREHLQPVATSSFPITPIPEQISQPDAPIQSISTTQIPEHLSQPLADSISNTSVSKHLSHSMMASINTTVDSTQPSFCMTGHSTEPLATFISASSVPSTHPSLLVAPCSSTGSVNELTYSTTQMNSSLQPQSSTSPLNAPLKRKLCSDDSIIHEVTPSKYWLDAFVIPSTWSPDVEGGLEKQYLNPAQKNAMIRQICSSIMAVTNTTKRSERNQIAILLLEKYPFLKGSSETDYEVWAKKMEERIFNVRRKAARNERKKLKEEGIVVPKAKPGRKKMAAEAAIMLTEEALEALEELRVELVKVVQNKPVDVCRQKDLMDATFPLRRRAVLKEDMEVWEVVRNYPCLQDPAGIELRAELGRIIRPCVDRVMQTNWETARPKILQALKKIDDEEIQNNLAILEDSEASDNLELENRCIFACLSFALGEKSNAKTIVGELFWHIIPTYSDFYVSSIISSSTTPRLLSTGTTNELESLHLIGDGTVIVSFNPQNILEAVIALISSFYTFNYVYPKGRAANIYSFLEHVMIGKREPLPTGVETFLGSM</sequence>
<evidence type="ECO:0000313" key="2">
    <source>
        <dbReference type="EMBL" id="EDO40777.1"/>
    </source>
</evidence>
<dbReference type="Gene3D" id="1.10.150.50">
    <property type="entry name" value="Transcription Factor, Ets-1"/>
    <property type="match status" value="1"/>
</dbReference>
<dbReference type="HOGENOM" id="CLU_424097_0_0_1"/>
<dbReference type="Proteomes" id="UP000001593">
    <property type="component" value="Unassembled WGS sequence"/>
</dbReference>
<name>A7S696_NEMVE</name>
<accession>A7S696</accession>
<evidence type="ECO:0000313" key="3">
    <source>
        <dbReference type="Proteomes" id="UP000001593"/>
    </source>
</evidence>
<proteinExistence type="predicted"/>
<reference evidence="2 3" key="1">
    <citation type="journal article" date="2007" name="Science">
        <title>Sea anemone genome reveals ancestral eumetazoan gene repertoire and genomic organization.</title>
        <authorList>
            <person name="Putnam N.H."/>
            <person name="Srivastava M."/>
            <person name="Hellsten U."/>
            <person name="Dirks B."/>
            <person name="Chapman J."/>
            <person name="Salamov A."/>
            <person name="Terry A."/>
            <person name="Shapiro H."/>
            <person name="Lindquist E."/>
            <person name="Kapitonov V.V."/>
            <person name="Jurka J."/>
            <person name="Genikhovich G."/>
            <person name="Grigoriev I.V."/>
            <person name="Lucas S.M."/>
            <person name="Steele R.E."/>
            <person name="Finnerty J.R."/>
            <person name="Technau U."/>
            <person name="Martindale M.Q."/>
            <person name="Rokhsar D.S."/>
        </authorList>
    </citation>
    <scope>NUCLEOTIDE SEQUENCE [LARGE SCALE GENOMIC DNA]</scope>
    <source>
        <strain evidence="3">CH2 X CH6</strain>
    </source>
</reference>
<dbReference type="PANTHER" id="PTHR31025">
    <property type="entry name" value="SI:CH211-196P9.1-RELATED"/>
    <property type="match status" value="1"/>
</dbReference>